<dbReference type="Gene3D" id="1.10.3210.10">
    <property type="entry name" value="Hypothetical protein af1432"/>
    <property type="match status" value="1"/>
</dbReference>
<keyword evidence="3" id="KW-1185">Reference proteome</keyword>
<dbReference type="PANTHER" id="PTHR35569">
    <property type="entry name" value="CYANAMIDE HYDRATASE DDI2-RELATED"/>
    <property type="match status" value="1"/>
</dbReference>
<dbReference type="InterPro" id="IPR006674">
    <property type="entry name" value="HD_domain"/>
</dbReference>
<organism evidence="2 3">
    <name type="scientific">Rhodococcus ruber</name>
    <dbReference type="NCBI Taxonomy" id="1830"/>
    <lineage>
        <taxon>Bacteria</taxon>
        <taxon>Bacillati</taxon>
        <taxon>Actinomycetota</taxon>
        <taxon>Actinomycetes</taxon>
        <taxon>Mycobacteriales</taxon>
        <taxon>Nocardiaceae</taxon>
        <taxon>Rhodococcus</taxon>
    </lineage>
</organism>
<dbReference type="CDD" id="cd00077">
    <property type="entry name" value="HDc"/>
    <property type="match status" value="1"/>
</dbReference>
<sequence>MKHGELSVGRRARIVGAAVREQLAMLPGTVLGPRRRSSGAAWHTVDAPDSRLCRDALEEARECLSEPVLMHSVRCWQYASAFADIDGLRPDSEALYIACLLHDVALGAEQNQVAGCFALIGAERAEKFVRRHEGDDRTAQIVHEAIARHMDVATPEGSEAALLHDAAHLDVSGRRIRDLDPHCIDVIESSCTREGFVPDFASRMKVESRRRPRSTAATLWRAGMYPAMKANPLERMVISSK</sequence>
<dbReference type="PANTHER" id="PTHR35569:SF1">
    <property type="entry name" value="CYANAMIDE HYDRATASE DDI2-RELATED"/>
    <property type="match status" value="1"/>
</dbReference>
<protein>
    <submittedName>
        <fullName evidence="2">HD domain-containing protein</fullName>
    </submittedName>
</protein>
<dbReference type="SUPFAM" id="SSF109604">
    <property type="entry name" value="HD-domain/PDEase-like"/>
    <property type="match status" value="1"/>
</dbReference>
<dbReference type="PROSITE" id="PS51831">
    <property type="entry name" value="HD"/>
    <property type="match status" value="1"/>
</dbReference>
<name>A0ABT4M8W0_9NOCA</name>
<dbReference type="RefSeq" id="WP_269601995.1">
    <property type="nucleotide sequence ID" value="NZ_JAPWIJ010000001.1"/>
</dbReference>
<evidence type="ECO:0000313" key="2">
    <source>
        <dbReference type="EMBL" id="MCZ4517386.1"/>
    </source>
</evidence>
<dbReference type="Pfam" id="PF01966">
    <property type="entry name" value="HD"/>
    <property type="match status" value="1"/>
</dbReference>
<comment type="caution">
    <text evidence="2">The sequence shown here is derived from an EMBL/GenBank/DDBJ whole genome shotgun (WGS) entry which is preliminary data.</text>
</comment>
<reference evidence="2" key="1">
    <citation type="submission" date="2022-12" db="EMBL/GenBank/DDBJ databases">
        <authorList>
            <person name="Krivoruchko A.V."/>
            <person name="Elkin A."/>
        </authorList>
    </citation>
    <scope>NUCLEOTIDE SEQUENCE</scope>
    <source>
        <strain evidence="2">IEGM 1391</strain>
    </source>
</reference>
<dbReference type="SMART" id="SM00471">
    <property type="entry name" value="HDc"/>
    <property type="match status" value="1"/>
</dbReference>
<evidence type="ECO:0000259" key="1">
    <source>
        <dbReference type="PROSITE" id="PS51831"/>
    </source>
</evidence>
<dbReference type="EMBL" id="JAPWIJ010000001">
    <property type="protein sequence ID" value="MCZ4517386.1"/>
    <property type="molecule type" value="Genomic_DNA"/>
</dbReference>
<dbReference type="InterPro" id="IPR003607">
    <property type="entry name" value="HD/PDEase_dom"/>
</dbReference>
<feature type="domain" description="HD" evidence="1">
    <location>
        <begin position="68"/>
        <end position="172"/>
    </location>
</feature>
<accession>A0ABT4M8W0</accession>
<proteinExistence type="predicted"/>
<dbReference type="Proteomes" id="UP001081071">
    <property type="component" value="Unassembled WGS sequence"/>
</dbReference>
<evidence type="ECO:0000313" key="3">
    <source>
        <dbReference type="Proteomes" id="UP001081071"/>
    </source>
</evidence>
<gene>
    <name evidence="2" type="ORF">O4220_02590</name>
</gene>